<comment type="subcellular location">
    <subcellularLocation>
        <location evidence="1">Endoplasmic reticulum membrane</location>
        <topology evidence="1">Single-pass type II membrane protein</topology>
    </subcellularLocation>
</comment>
<name>A0A6G1RAM8_9GRUI</name>
<dbReference type="AlphaFoldDB" id="A0A6G1RAM8"/>
<evidence type="ECO:0000256" key="7">
    <source>
        <dbReference type="SAM" id="Coils"/>
    </source>
</evidence>
<organism evidence="9">
    <name type="scientific">Hypotaenidia okinawae</name>
    <dbReference type="NCBI Taxonomy" id="2861861"/>
    <lineage>
        <taxon>Eukaryota</taxon>
        <taxon>Metazoa</taxon>
        <taxon>Chordata</taxon>
        <taxon>Craniata</taxon>
        <taxon>Vertebrata</taxon>
        <taxon>Euteleostomi</taxon>
        <taxon>Archelosauria</taxon>
        <taxon>Archosauria</taxon>
        <taxon>Dinosauria</taxon>
        <taxon>Saurischia</taxon>
        <taxon>Theropoda</taxon>
        <taxon>Coelurosauria</taxon>
        <taxon>Aves</taxon>
        <taxon>Neognathae</taxon>
        <taxon>Neoaves</taxon>
        <taxon>Gruiformes</taxon>
        <taxon>Rallidae</taxon>
        <taxon>Hypotaenidia</taxon>
    </lineage>
</organism>
<dbReference type="CDD" id="cd14689">
    <property type="entry name" value="bZIP_CREB3"/>
    <property type="match status" value="1"/>
</dbReference>
<keyword evidence="6" id="KW-0539">Nucleus</keyword>
<protein>
    <submittedName>
        <fullName evidence="9">cAMP responsive element binding protein 3</fullName>
    </submittedName>
</protein>
<dbReference type="GO" id="GO:0000981">
    <property type="term" value="F:DNA-binding transcription factor activity, RNA polymerase II-specific"/>
    <property type="evidence" value="ECO:0007669"/>
    <property type="project" value="TreeGrafter"/>
</dbReference>
<evidence type="ECO:0000256" key="6">
    <source>
        <dbReference type="ARBA" id="ARBA00023242"/>
    </source>
</evidence>
<dbReference type="EMBL" id="ICPP01002869">
    <property type="protein sequence ID" value="LAC35513.1"/>
    <property type="molecule type" value="Transcribed_RNA"/>
</dbReference>
<accession>A0A6G1RAM8</accession>
<evidence type="ECO:0000256" key="1">
    <source>
        <dbReference type="ARBA" id="ARBA00004648"/>
    </source>
</evidence>
<keyword evidence="7" id="KW-0175">Coiled coil</keyword>
<dbReference type="GO" id="GO:0005634">
    <property type="term" value="C:nucleus"/>
    <property type="evidence" value="ECO:0007669"/>
    <property type="project" value="TreeGrafter"/>
</dbReference>
<evidence type="ECO:0000256" key="3">
    <source>
        <dbReference type="ARBA" id="ARBA00023015"/>
    </source>
</evidence>
<reference evidence="9" key="1">
    <citation type="submission" date="2020-03" db="EMBL/GenBank/DDBJ databases">
        <title>Okinawa Rail whole genome shotgun sequence.</title>
        <authorList>
            <person name="Nakajima N."/>
            <person name="Onuma M."/>
            <person name="Endoh D."/>
        </authorList>
    </citation>
    <scope>NUCLEOTIDE SEQUENCE</scope>
</reference>
<evidence type="ECO:0000256" key="2">
    <source>
        <dbReference type="ARBA" id="ARBA00009050"/>
    </source>
</evidence>
<dbReference type="GO" id="GO:0000978">
    <property type="term" value="F:RNA polymerase II cis-regulatory region sequence-specific DNA binding"/>
    <property type="evidence" value="ECO:0007669"/>
    <property type="project" value="TreeGrafter"/>
</dbReference>
<feature type="domain" description="BZIP" evidence="8">
    <location>
        <begin position="236"/>
        <end position="302"/>
    </location>
</feature>
<dbReference type="GO" id="GO:0005789">
    <property type="term" value="C:endoplasmic reticulum membrane"/>
    <property type="evidence" value="ECO:0007669"/>
    <property type="project" value="UniProtKB-SubCell"/>
</dbReference>
<dbReference type="InterPro" id="IPR046347">
    <property type="entry name" value="bZIP_sf"/>
</dbReference>
<dbReference type="PANTHER" id="PTHR45996">
    <property type="entry name" value="AGAP001464-PB"/>
    <property type="match status" value="1"/>
</dbReference>
<evidence type="ECO:0000256" key="4">
    <source>
        <dbReference type="ARBA" id="ARBA00023125"/>
    </source>
</evidence>
<evidence type="ECO:0000259" key="8">
    <source>
        <dbReference type="SMART" id="SM00338"/>
    </source>
</evidence>
<dbReference type="Gene3D" id="1.20.5.170">
    <property type="match status" value="1"/>
</dbReference>
<comment type="similarity">
    <text evidence="2">Belongs to the bZIP family. ATF subfamily.</text>
</comment>
<dbReference type="InterPro" id="IPR051381">
    <property type="entry name" value="CREB_ATF_subfamily"/>
</dbReference>
<keyword evidence="4" id="KW-0238">DNA-binding</keyword>
<sequence length="390" mass="43275">MWCPGEQDFVADEDLLDFLLKDDVPCPAILREENTVLENSDLSELELLDKDVDDFINSLLNPFEDKPGMLQDYLLPTSDSSISEYQHPSPSPGSAFVSSLESSDIVQVDHNYSLHQDCPEMENMRSEMGGGHVFTDLGTWMDLEDGSKALELNSVFPVAVDANPQLVPGATVQPDFPGLSEEERQLLVKEGTSLPACQPLMNVNPQCSLSLPSGPGPLECFSQSRGSKIQDGALAEGQHVKTVRWKIRNKQSAQESHRRRKKNYLEDLEHRMAACMAQNHRLEKKVQVLQKRNMSLLKQVQRLQALVGQSNAKTATGESCSTVMVLSFYFILSPSVPSFGNQETQVKIRVLSRQIRKSPNQAAPDEQEAMVEGCSLEPHNLSLLGSLNQP</sequence>
<keyword evidence="5" id="KW-0804">Transcription</keyword>
<dbReference type="SUPFAM" id="SSF57959">
    <property type="entry name" value="Leucine zipper domain"/>
    <property type="match status" value="1"/>
</dbReference>
<evidence type="ECO:0000313" key="9">
    <source>
        <dbReference type="EMBL" id="LAC35513.1"/>
    </source>
</evidence>
<reference evidence="9" key="2">
    <citation type="submission" date="2020-03" db="EMBL/GenBank/DDBJ databases">
        <authorList>
            <consortium name="Environmental Genome Science Research Promotion Project"/>
            <person name="Nakajima N."/>
            <person name="Onuma M."/>
            <person name="Endoh D."/>
        </authorList>
    </citation>
    <scope>NUCLEOTIDE SEQUENCE</scope>
</reference>
<dbReference type="Pfam" id="PF00170">
    <property type="entry name" value="bZIP_1"/>
    <property type="match status" value="1"/>
</dbReference>
<dbReference type="SMART" id="SM00338">
    <property type="entry name" value="BRLZ"/>
    <property type="match status" value="1"/>
</dbReference>
<keyword evidence="3" id="KW-0805">Transcription regulation</keyword>
<evidence type="ECO:0000256" key="5">
    <source>
        <dbReference type="ARBA" id="ARBA00023163"/>
    </source>
</evidence>
<dbReference type="InterPro" id="IPR004827">
    <property type="entry name" value="bZIP"/>
</dbReference>
<feature type="coiled-coil region" evidence="7">
    <location>
        <begin position="265"/>
        <end position="306"/>
    </location>
</feature>
<dbReference type="PANTHER" id="PTHR45996:SF4">
    <property type="entry name" value="CYCLIC AMP-RESPONSIVE ELEMENT-BINDING PROTEIN 3"/>
    <property type="match status" value="1"/>
</dbReference>
<proteinExistence type="inferred from homology"/>